<evidence type="ECO:0000256" key="1">
    <source>
        <dbReference type="SAM" id="Phobius"/>
    </source>
</evidence>
<dbReference type="AlphaFoldDB" id="A0A4Y7PPB2"/>
<dbReference type="VEuPathDB" id="FungiDB:BD410DRAFT_586449"/>
<proteinExistence type="predicted"/>
<keyword evidence="1" id="KW-0472">Membrane</keyword>
<organism evidence="2 3">
    <name type="scientific">Rickenella mellea</name>
    <dbReference type="NCBI Taxonomy" id="50990"/>
    <lineage>
        <taxon>Eukaryota</taxon>
        <taxon>Fungi</taxon>
        <taxon>Dikarya</taxon>
        <taxon>Basidiomycota</taxon>
        <taxon>Agaricomycotina</taxon>
        <taxon>Agaricomycetes</taxon>
        <taxon>Hymenochaetales</taxon>
        <taxon>Rickenellaceae</taxon>
        <taxon>Rickenella</taxon>
    </lineage>
</organism>
<dbReference type="Proteomes" id="UP000294933">
    <property type="component" value="Unassembled WGS sequence"/>
</dbReference>
<name>A0A4Y7PPB2_9AGAM</name>
<keyword evidence="1" id="KW-1133">Transmembrane helix</keyword>
<keyword evidence="3" id="KW-1185">Reference proteome</keyword>
<evidence type="ECO:0000313" key="3">
    <source>
        <dbReference type="Proteomes" id="UP000294933"/>
    </source>
</evidence>
<gene>
    <name evidence="2" type="ORF">BD410DRAFT_586449</name>
</gene>
<protein>
    <submittedName>
        <fullName evidence="2">Uncharacterized protein</fullName>
    </submittedName>
</protein>
<dbReference type="EMBL" id="ML170231">
    <property type="protein sequence ID" value="TDL16958.1"/>
    <property type="molecule type" value="Genomic_DNA"/>
</dbReference>
<keyword evidence="1" id="KW-0812">Transmembrane</keyword>
<accession>A0A4Y7PPB2</accession>
<evidence type="ECO:0000313" key="2">
    <source>
        <dbReference type="EMBL" id="TDL16958.1"/>
    </source>
</evidence>
<reference evidence="2 3" key="1">
    <citation type="submission" date="2018-06" db="EMBL/GenBank/DDBJ databases">
        <title>A transcriptomic atlas of mushroom development highlights an independent origin of complex multicellularity.</title>
        <authorList>
            <consortium name="DOE Joint Genome Institute"/>
            <person name="Krizsan K."/>
            <person name="Almasi E."/>
            <person name="Merenyi Z."/>
            <person name="Sahu N."/>
            <person name="Viragh M."/>
            <person name="Koszo T."/>
            <person name="Mondo S."/>
            <person name="Kiss B."/>
            <person name="Balint B."/>
            <person name="Kues U."/>
            <person name="Barry K."/>
            <person name="Hegedus J.C."/>
            <person name="Henrissat B."/>
            <person name="Johnson J."/>
            <person name="Lipzen A."/>
            <person name="Ohm R."/>
            <person name="Nagy I."/>
            <person name="Pangilinan J."/>
            <person name="Yan J."/>
            <person name="Xiong Y."/>
            <person name="Grigoriev I.V."/>
            <person name="Hibbett D.S."/>
            <person name="Nagy L.G."/>
        </authorList>
    </citation>
    <scope>NUCLEOTIDE SEQUENCE [LARGE SCALE GENOMIC DNA]</scope>
    <source>
        <strain evidence="2 3">SZMC22713</strain>
    </source>
</reference>
<sequence length="155" mass="17789">MPLVLLSDFTFPLVVFQQVYFFLAHFFSLSILNFNMFVEICEILGKLFATIEVNSGNILYHLLPFTTVPSLDWPFTCMSQQLQSLFCTTLLSDVFEHSLHYYVVGGSAHTVRKAIWEKFKNDVDSMPQLLSSDKGYEYVITSLTQIALENLMAHE</sequence>
<feature type="transmembrane region" description="Helical" evidence="1">
    <location>
        <begin position="20"/>
        <end position="38"/>
    </location>
</feature>